<reference evidence="1 2" key="1">
    <citation type="submission" date="2016-08" db="EMBL/GenBank/DDBJ databases">
        <title>Complete genome sequence of Spiroplasma helicoides TABS-2 (DSM 22551).</title>
        <authorList>
            <person name="Shen W.-Y."/>
            <person name="Lo W.-S."/>
            <person name="Lai Y.-C."/>
            <person name="Kuo C.-H."/>
        </authorList>
    </citation>
    <scope>NUCLEOTIDE SEQUENCE [LARGE SCALE GENOMIC DNA]</scope>
    <source>
        <strain evidence="1 2">TABS-2</strain>
    </source>
</reference>
<dbReference type="AlphaFoldDB" id="A0A1B3SLS8"/>
<dbReference type="Proteomes" id="UP000094378">
    <property type="component" value="Chromosome"/>
</dbReference>
<gene>
    <name evidence="1" type="ORF">SHELI_v1c09350</name>
</gene>
<dbReference type="OrthoDB" id="387392at2"/>
<protein>
    <recommendedName>
        <fullName evidence="3">MOLPALP family lipoprotein</fullName>
    </recommendedName>
</protein>
<sequence>MKKMLTLLWSLNMCVNTTILPLSCGAKTEVTYDPNALGNNDNYMPEVPVVPPVDGWIDATEPKPNENLNNDPPKNEAIVQNPKAEIMKQYSKALFANQYSLKDLGVETSLDEELQNSHYSSSYYFNTLKQQKISNMNLDLGFDDEFKAYSKSNFEEVYSKYFESSLINENSVLDNSVYQNKVYNPKSSIPELLEMANKIMPTLANSLSDFSGSGIKDLLMLLFSFQGVLSNLPEEANVALSTLTDNDSQALKDISSALNFDSNDYTYVDAIQHSIIALAKSVNGMRNKSTTGIKNFDSASKALGVVLKELTDGKISFDNDIKESLKQVKYIGGIVKFVRVMFLYLDSFSESDLTEKTLSVDDVLKVKQGAIKTQNGEKVNSINMQKWIRILKLMCDDQNGQGLRIIKNIVCILFSTHDTPGLNSKETNLGGFDQGWWKPNVNYSNSKEIYAKIFGYFITEVAGERISTISGSFFPDNFIKSLLNIGVGYESGGTVSLFGTKNIRQVLDFLSSWGTIVLPKMITDIFKKIKNAGEWEEFKQDWLKCIWYDTKGGIGISIKKILNQPLSELSKIGESFGIGANADDKEKVYFDDSKDYLGHYFSSKSLNDYLTDLQNYLPEKQDIIVDFDSFKNLLNSLASSQTSLKNALENKQGLLVGLGLKKSGNSVKGSSMDLLTNTLNEYQGLFKGLVSFADKKINELISINNNMIKEYQKIMDSLIVETTVVDQNKYEYLVSYNDKRTKFTIELQQNEQGKSYISSLVASQKDDEAIENSNAEISVKQV</sequence>
<dbReference type="KEGG" id="shj:SHELI_v1c09350"/>
<evidence type="ECO:0008006" key="3">
    <source>
        <dbReference type="Google" id="ProtNLM"/>
    </source>
</evidence>
<organism evidence="1 2">
    <name type="scientific">Spiroplasma helicoides</name>
    <dbReference type="NCBI Taxonomy" id="216938"/>
    <lineage>
        <taxon>Bacteria</taxon>
        <taxon>Bacillati</taxon>
        <taxon>Mycoplasmatota</taxon>
        <taxon>Mollicutes</taxon>
        <taxon>Entomoplasmatales</taxon>
        <taxon>Spiroplasmataceae</taxon>
        <taxon>Spiroplasma</taxon>
    </lineage>
</organism>
<evidence type="ECO:0000313" key="2">
    <source>
        <dbReference type="Proteomes" id="UP000094378"/>
    </source>
</evidence>
<evidence type="ECO:0000313" key="1">
    <source>
        <dbReference type="EMBL" id="AOG60884.1"/>
    </source>
</evidence>
<dbReference type="RefSeq" id="WP_069117161.1">
    <property type="nucleotide sequence ID" value="NZ_CP017015.1"/>
</dbReference>
<keyword evidence="2" id="KW-1185">Reference proteome</keyword>
<dbReference type="EMBL" id="CP017015">
    <property type="protein sequence ID" value="AOG60884.1"/>
    <property type="molecule type" value="Genomic_DNA"/>
</dbReference>
<name>A0A1B3SLS8_9MOLU</name>
<proteinExistence type="predicted"/>
<accession>A0A1B3SLS8</accession>